<keyword evidence="4 9" id="KW-0732">Signal</keyword>
<dbReference type="GO" id="GO:0008658">
    <property type="term" value="F:penicillin binding"/>
    <property type="evidence" value="ECO:0007669"/>
    <property type="project" value="InterPro"/>
</dbReference>
<dbReference type="PROSITE" id="PS51257">
    <property type="entry name" value="PROKAR_LIPOPROTEIN"/>
    <property type="match status" value="1"/>
</dbReference>
<feature type="domain" description="Penicillin-binding protein transpeptidase" evidence="10">
    <location>
        <begin position="66"/>
        <end position="280"/>
    </location>
</feature>
<dbReference type="RefSeq" id="WP_075071939.1">
    <property type="nucleotide sequence ID" value="NG_079246.1"/>
</dbReference>
<dbReference type="NCBIfam" id="NF040804">
    <property type="entry name" value="blaOXA-1089_like"/>
    <property type="match status" value="1"/>
</dbReference>
<dbReference type="Gene3D" id="3.40.710.10">
    <property type="entry name" value="DD-peptidase/beta-lactamase superfamily"/>
    <property type="match status" value="1"/>
</dbReference>
<accession>A0A0S7BBD0</accession>
<evidence type="ECO:0000313" key="11">
    <source>
        <dbReference type="EMBL" id="GAP12525.1"/>
    </source>
</evidence>
<protein>
    <recommendedName>
        <fullName evidence="3 8">Beta-lactamase</fullName>
        <ecNumber evidence="3 8">3.5.2.6</ecNumber>
    </recommendedName>
</protein>
<sequence length="289" mass="32716">MRRTRVLVLSFTLLLALLAACNPLQTATSQPLPNTTVQTETDLPVSEEKPELENFFEGMKGAFVLYDLNGQKTIRFNTQRCAEPFLPASTFKILNALIGLETGVISDENYKIAWDGTNYEIASWNQDQTLATAFQNSVVWYYQELARRVGEERMRHYVELADYGNRDISGKIDTFWLEGGLRISADQQVDFLKRFYQNDLPFSTSSIDIVKKIMILESTDSYTFRGKTGSVQRVPIHTGWFVGYLERDGNVYFFATNIESTDPDGFASGAAAREITENILVEEGLLPPR</sequence>
<dbReference type="GO" id="GO:0017001">
    <property type="term" value="P:antibiotic catabolic process"/>
    <property type="evidence" value="ECO:0007669"/>
    <property type="project" value="InterPro"/>
</dbReference>
<evidence type="ECO:0000256" key="2">
    <source>
        <dbReference type="ARBA" id="ARBA00007898"/>
    </source>
</evidence>
<dbReference type="GO" id="GO:0046677">
    <property type="term" value="P:response to antibiotic"/>
    <property type="evidence" value="ECO:0007669"/>
    <property type="project" value="UniProtKB-UniRule"/>
</dbReference>
<name>A0A0S7BBD0_9CHLR</name>
<organism evidence="11">
    <name type="scientific">Longilinea arvoryzae</name>
    <dbReference type="NCBI Taxonomy" id="360412"/>
    <lineage>
        <taxon>Bacteria</taxon>
        <taxon>Bacillati</taxon>
        <taxon>Chloroflexota</taxon>
        <taxon>Anaerolineae</taxon>
        <taxon>Anaerolineales</taxon>
        <taxon>Anaerolineaceae</taxon>
        <taxon>Longilinea</taxon>
    </lineage>
</organism>
<dbReference type="InterPro" id="IPR050515">
    <property type="entry name" value="Beta-lactam/transpept"/>
</dbReference>
<dbReference type="CARD" id="ARO:3008507">
    <property type="molecule name" value="OXA-1089"/>
    <property type="mechanism identifier" value="ARO:0001004"/>
    <property type="mechanism name" value="antibiotic inactivation"/>
</dbReference>
<dbReference type="GO" id="GO:0005886">
    <property type="term" value="C:plasma membrane"/>
    <property type="evidence" value="ECO:0007669"/>
    <property type="project" value="TreeGrafter"/>
</dbReference>
<keyword evidence="12" id="KW-1185">Reference proteome</keyword>
<evidence type="ECO:0000256" key="4">
    <source>
        <dbReference type="ARBA" id="ARBA00022729"/>
    </source>
</evidence>
<reference evidence="11" key="1">
    <citation type="submission" date="2015-07" db="EMBL/GenBank/DDBJ databases">
        <title>Draft Genome Sequences of Anaerolinea thermolimosa IMO-1, Bellilinea caldifistulae GOMI-1, Leptolinea tardivitalis YMTK-2, Levilinea saccharolytica KIBI-1,Longilinea arvoryzae KOME-1, Previously Described as Members of the Anaerolineaceae (Chloroflexi).</title>
        <authorList>
            <person name="Sekiguchi Y."/>
            <person name="Ohashi A."/>
            <person name="Matsuura N."/>
            <person name="Tourlousse M.D."/>
        </authorList>
    </citation>
    <scope>NUCLEOTIDE SEQUENCE [LARGE SCALE GENOMIC DNA]</scope>
    <source>
        <strain evidence="11">KOME-1</strain>
    </source>
</reference>
<evidence type="ECO:0000256" key="7">
    <source>
        <dbReference type="PIRSR" id="PIRSR602137-50"/>
    </source>
</evidence>
<dbReference type="OrthoDB" id="9762883at2"/>
<evidence type="ECO:0000259" key="10">
    <source>
        <dbReference type="Pfam" id="PF00905"/>
    </source>
</evidence>
<dbReference type="PANTHER" id="PTHR30627:SF6">
    <property type="entry name" value="BETA-LACTAMASE YBXI-RELATED"/>
    <property type="match status" value="1"/>
</dbReference>
<proteinExistence type="inferred from homology"/>
<evidence type="ECO:0000256" key="1">
    <source>
        <dbReference type="ARBA" id="ARBA00001526"/>
    </source>
</evidence>
<evidence type="ECO:0000256" key="3">
    <source>
        <dbReference type="ARBA" id="ARBA00012865"/>
    </source>
</evidence>
<evidence type="ECO:0000256" key="8">
    <source>
        <dbReference type="RuleBase" id="RU361140"/>
    </source>
</evidence>
<dbReference type="Proteomes" id="UP000055060">
    <property type="component" value="Unassembled WGS sequence"/>
</dbReference>
<feature type="modified residue" description="N6-carboxylysine" evidence="7">
    <location>
        <position position="92"/>
    </location>
</feature>
<dbReference type="PANTHER" id="PTHR30627">
    <property type="entry name" value="PEPTIDOGLYCAN D,D-TRANSPEPTIDASE"/>
    <property type="match status" value="1"/>
</dbReference>
<dbReference type="EC" id="3.5.2.6" evidence="3 8"/>
<dbReference type="InterPro" id="IPR012338">
    <property type="entry name" value="Beta-lactam/transpept-like"/>
</dbReference>
<keyword evidence="6 8" id="KW-0046">Antibiotic resistance</keyword>
<feature type="chain" id="PRO_5006632860" description="Beta-lactamase" evidence="9">
    <location>
        <begin position="27"/>
        <end position="289"/>
    </location>
</feature>
<keyword evidence="5 8" id="KW-0378">Hydrolase</keyword>
<evidence type="ECO:0000313" key="12">
    <source>
        <dbReference type="Proteomes" id="UP000055060"/>
    </source>
</evidence>
<dbReference type="PROSITE" id="PS00337">
    <property type="entry name" value="BETA_LACTAMASE_D"/>
    <property type="match status" value="1"/>
</dbReference>
<evidence type="ECO:0000256" key="9">
    <source>
        <dbReference type="SAM" id="SignalP"/>
    </source>
</evidence>
<evidence type="ECO:0000256" key="5">
    <source>
        <dbReference type="ARBA" id="ARBA00022801"/>
    </source>
</evidence>
<dbReference type="InterPro" id="IPR002137">
    <property type="entry name" value="Beta-lactam_class-D_AS"/>
</dbReference>
<dbReference type="Pfam" id="PF00905">
    <property type="entry name" value="Transpeptidase"/>
    <property type="match status" value="1"/>
</dbReference>
<dbReference type="InterPro" id="IPR001460">
    <property type="entry name" value="PCN-bd_Tpept"/>
</dbReference>
<dbReference type="GO" id="GO:0008800">
    <property type="term" value="F:beta-lactamase activity"/>
    <property type="evidence" value="ECO:0007669"/>
    <property type="project" value="UniProtKB-UniRule"/>
</dbReference>
<comment type="similarity">
    <text evidence="2 8">Belongs to the class-D beta-lactamase family.</text>
</comment>
<comment type="catalytic activity">
    <reaction evidence="1 8">
        <text>a beta-lactam + H2O = a substituted beta-amino acid</text>
        <dbReference type="Rhea" id="RHEA:20401"/>
        <dbReference type="ChEBI" id="CHEBI:15377"/>
        <dbReference type="ChEBI" id="CHEBI:35627"/>
        <dbReference type="ChEBI" id="CHEBI:140347"/>
        <dbReference type="EC" id="3.5.2.6"/>
    </reaction>
</comment>
<gene>
    <name evidence="11" type="ORF">LARV_00261</name>
</gene>
<dbReference type="NCBIfam" id="NF012161">
    <property type="entry name" value="bla_class_D_main"/>
    <property type="match status" value="1"/>
</dbReference>
<dbReference type="GO" id="GO:0071555">
    <property type="term" value="P:cell wall organization"/>
    <property type="evidence" value="ECO:0007669"/>
    <property type="project" value="TreeGrafter"/>
</dbReference>
<dbReference type="AlphaFoldDB" id="A0A0S7BBD0"/>
<evidence type="ECO:0000256" key="6">
    <source>
        <dbReference type="ARBA" id="ARBA00023251"/>
    </source>
</evidence>
<feature type="signal peptide" evidence="9">
    <location>
        <begin position="1"/>
        <end position="26"/>
    </location>
</feature>
<dbReference type="EMBL" id="DF967972">
    <property type="protein sequence ID" value="GAP12525.1"/>
    <property type="molecule type" value="Genomic_DNA"/>
</dbReference>
<dbReference type="SUPFAM" id="SSF56601">
    <property type="entry name" value="beta-lactamase/transpeptidase-like"/>
    <property type="match status" value="1"/>
</dbReference>
<feature type="active site" description="Acyl-ester intermediate" evidence="7">
    <location>
        <position position="89"/>
    </location>
</feature>